<dbReference type="Pfam" id="PF08000">
    <property type="entry name" value="bPH_1"/>
    <property type="match status" value="1"/>
</dbReference>
<name>A0ABU3GZ17_9SPHI</name>
<feature type="domain" description="Bacterial Pleckstrin homology" evidence="1">
    <location>
        <begin position="3"/>
        <end position="124"/>
    </location>
</feature>
<reference evidence="3" key="1">
    <citation type="submission" date="2023-07" db="EMBL/GenBank/DDBJ databases">
        <title>Functional and genomic diversity of the sorghum phyllosphere microbiome.</title>
        <authorList>
            <person name="Shade A."/>
        </authorList>
    </citation>
    <scope>NUCLEOTIDE SEQUENCE [LARGE SCALE GENOMIC DNA]</scope>
    <source>
        <strain evidence="3">SORGH_AS_0422</strain>
    </source>
</reference>
<dbReference type="RefSeq" id="WP_311953003.1">
    <property type="nucleotide sequence ID" value="NZ_JAVLVU010000001.1"/>
</dbReference>
<sequence>MSLFSKLLGNAGVADSAELNKDYGFLMAEGEAIEIGFKLFRDVFIFTNKRLILVDKQGITGSKVEYMSVAYKSISRFSITTAGHLDLDAELNIWVSGEATASISKKFNKQVNIYDLQKILAQHVL</sequence>
<dbReference type="EMBL" id="JAVLVU010000001">
    <property type="protein sequence ID" value="MDT3405014.1"/>
    <property type="molecule type" value="Genomic_DNA"/>
</dbReference>
<dbReference type="InterPro" id="IPR037063">
    <property type="entry name" value="PHb_sf"/>
</dbReference>
<evidence type="ECO:0000313" key="2">
    <source>
        <dbReference type="EMBL" id="MDT3405014.1"/>
    </source>
</evidence>
<gene>
    <name evidence="2" type="ORF">QE417_004086</name>
</gene>
<dbReference type="PANTHER" id="PTHR35796:SF3">
    <property type="entry name" value="BHLH DOMAIN-CONTAINING PROTEIN"/>
    <property type="match status" value="1"/>
</dbReference>
<dbReference type="Proteomes" id="UP001258315">
    <property type="component" value="Unassembled WGS sequence"/>
</dbReference>
<keyword evidence="3" id="KW-1185">Reference proteome</keyword>
<evidence type="ECO:0000259" key="1">
    <source>
        <dbReference type="Pfam" id="PF08000"/>
    </source>
</evidence>
<dbReference type="CDD" id="cd13225">
    <property type="entry name" value="PH-like_bacteria"/>
    <property type="match status" value="1"/>
</dbReference>
<dbReference type="SUPFAM" id="SSF50729">
    <property type="entry name" value="PH domain-like"/>
    <property type="match status" value="1"/>
</dbReference>
<organism evidence="2 3">
    <name type="scientific">Mucilaginibacter terrae</name>
    <dbReference type="NCBI Taxonomy" id="1955052"/>
    <lineage>
        <taxon>Bacteria</taxon>
        <taxon>Pseudomonadati</taxon>
        <taxon>Bacteroidota</taxon>
        <taxon>Sphingobacteriia</taxon>
        <taxon>Sphingobacteriales</taxon>
        <taxon>Sphingobacteriaceae</taxon>
        <taxon>Mucilaginibacter</taxon>
    </lineage>
</organism>
<comment type="caution">
    <text evidence="2">The sequence shown here is derived from an EMBL/GenBank/DDBJ whole genome shotgun (WGS) entry which is preliminary data.</text>
</comment>
<proteinExistence type="predicted"/>
<dbReference type="Gene3D" id="2.30.29.50">
    <property type="entry name" value="Bacterial Pleckstrin homology domain"/>
    <property type="match status" value="1"/>
</dbReference>
<dbReference type="InterPro" id="IPR012544">
    <property type="entry name" value="PHb"/>
</dbReference>
<accession>A0ABU3GZ17</accession>
<protein>
    <recommendedName>
        <fullName evidence="1">Bacterial Pleckstrin homology domain-containing protein</fullName>
    </recommendedName>
</protein>
<evidence type="ECO:0000313" key="3">
    <source>
        <dbReference type="Proteomes" id="UP001258315"/>
    </source>
</evidence>
<dbReference type="PANTHER" id="PTHR35796">
    <property type="entry name" value="HYPOTHETICAL CYTOSOLIC PROTEIN"/>
    <property type="match status" value="1"/>
</dbReference>